<dbReference type="Gene3D" id="3.40.50.150">
    <property type="entry name" value="Vaccinia Virus protein VP39"/>
    <property type="match status" value="1"/>
</dbReference>
<evidence type="ECO:0000256" key="1">
    <source>
        <dbReference type="ARBA" id="ARBA00022603"/>
    </source>
</evidence>
<keyword evidence="6" id="KW-1185">Reference proteome</keyword>
<dbReference type="PANTHER" id="PTHR43464:SF19">
    <property type="entry name" value="UBIQUINONE BIOSYNTHESIS O-METHYLTRANSFERASE, MITOCHONDRIAL"/>
    <property type="match status" value="1"/>
</dbReference>
<proteinExistence type="predicted"/>
<feature type="domain" description="Methyltransferase" evidence="4">
    <location>
        <begin position="47"/>
        <end position="140"/>
    </location>
</feature>
<dbReference type="SUPFAM" id="SSF53335">
    <property type="entry name" value="S-adenosyl-L-methionine-dependent methyltransferases"/>
    <property type="match status" value="1"/>
</dbReference>
<dbReference type="EMBL" id="JAJNDB010000005">
    <property type="protein sequence ID" value="MCD2196110.1"/>
    <property type="molecule type" value="Genomic_DNA"/>
</dbReference>
<dbReference type="PANTHER" id="PTHR43464">
    <property type="entry name" value="METHYLTRANSFERASE"/>
    <property type="match status" value="1"/>
</dbReference>
<dbReference type="InterPro" id="IPR041698">
    <property type="entry name" value="Methyltransf_25"/>
</dbReference>
<organism evidence="5 6">
    <name type="scientific">Actinomycetospora endophytica</name>
    <dbReference type="NCBI Taxonomy" id="2291215"/>
    <lineage>
        <taxon>Bacteria</taxon>
        <taxon>Bacillati</taxon>
        <taxon>Actinomycetota</taxon>
        <taxon>Actinomycetes</taxon>
        <taxon>Pseudonocardiales</taxon>
        <taxon>Pseudonocardiaceae</taxon>
        <taxon>Actinomycetospora</taxon>
    </lineage>
</organism>
<protein>
    <submittedName>
        <fullName evidence="5">Class I SAM-dependent methyltransferase</fullName>
    </submittedName>
</protein>
<evidence type="ECO:0000256" key="2">
    <source>
        <dbReference type="ARBA" id="ARBA00022679"/>
    </source>
</evidence>
<evidence type="ECO:0000313" key="6">
    <source>
        <dbReference type="Proteomes" id="UP001199469"/>
    </source>
</evidence>
<dbReference type="Pfam" id="PF13649">
    <property type="entry name" value="Methyltransf_25"/>
    <property type="match status" value="1"/>
</dbReference>
<gene>
    <name evidence="5" type="ORF">LQ327_22310</name>
</gene>
<dbReference type="InterPro" id="IPR029063">
    <property type="entry name" value="SAM-dependent_MTases_sf"/>
</dbReference>
<dbReference type="GO" id="GO:0008168">
    <property type="term" value="F:methyltransferase activity"/>
    <property type="evidence" value="ECO:0007669"/>
    <property type="project" value="UniProtKB-KW"/>
</dbReference>
<keyword evidence="3" id="KW-0949">S-adenosyl-L-methionine</keyword>
<evidence type="ECO:0000313" key="5">
    <source>
        <dbReference type="EMBL" id="MCD2196110.1"/>
    </source>
</evidence>
<evidence type="ECO:0000259" key="4">
    <source>
        <dbReference type="Pfam" id="PF13649"/>
    </source>
</evidence>
<dbReference type="CDD" id="cd02440">
    <property type="entry name" value="AdoMet_MTases"/>
    <property type="match status" value="1"/>
</dbReference>
<sequence>MSAIPDFDAAYRGEAITEGLEMVPWNIGEPQPPIAALIADGQVASPVLDAGCGVGATTLDLTARGYEAVGLDSSSAAIAAARRTAAERGLDAEFAVADITAFTGYDGRFATVIDSTLFHSMPVEARSDYLRAVARASRPGAVLHVLVFDVTALFPEGVGPNCVTASELRDEVEPFWDVDRIGHSAIHARIPPEWAPDLPSDAAGRRLYPAHLLTAHLPG</sequence>
<dbReference type="Proteomes" id="UP001199469">
    <property type="component" value="Unassembled WGS sequence"/>
</dbReference>
<accession>A0ABS8PCW4</accession>
<keyword evidence="1 5" id="KW-0489">Methyltransferase</keyword>
<dbReference type="RefSeq" id="WP_230737966.1">
    <property type="nucleotide sequence ID" value="NZ_JAJNDB010000005.1"/>
</dbReference>
<comment type="caution">
    <text evidence="5">The sequence shown here is derived from an EMBL/GenBank/DDBJ whole genome shotgun (WGS) entry which is preliminary data.</text>
</comment>
<evidence type="ECO:0000256" key="3">
    <source>
        <dbReference type="ARBA" id="ARBA00022691"/>
    </source>
</evidence>
<name>A0ABS8PCW4_9PSEU</name>
<reference evidence="5 6" key="1">
    <citation type="submission" date="2021-11" db="EMBL/GenBank/DDBJ databases">
        <title>Draft genome sequence of Actinomycetospora sp. SF1 isolated from the rhizosphere soil.</title>
        <authorList>
            <person name="Duangmal K."/>
            <person name="Chantavorakit T."/>
        </authorList>
    </citation>
    <scope>NUCLEOTIDE SEQUENCE [LARGE SCALE GENOMIC DNA]</scope>
    <source>
        <strain evidence="5 6">TBRC 5722</strain>
    </source>
</reference>
<dbReference type="GO" id="GO:0032259">
    <property type="term" value="P:methylation"/>
    <property type="evidence" value="ECO:0007669"/>
    <property type="project" value="UniProtKB-KW"/>
</dbReference>
<keyword evidence="2" id="KW-0808">Transferase</keyword>